<dbReference type="InterPro" id="IPR012292">
    <property type="entry name" value="Globin/Proto"/>
</dbReference>
<dbReference type="GO" id="GO:0020037">
    <property type="term" value="F:heme binding"/>
    <property type="evidence" value="ECO:0007669"/>
    <property type="project" value="InterPro"/>
</dbReference>
<name>A0A4Q0YN48_9GAMM</name>
<proteinExistence type="predicted"/>
<dbReference type="Proteomes" id="UP000290287">
    <property type="component" value="Unassembled WGS sequence"/>
</dbReference>
<keyword evidence="3" id="KW-1185">Reference proteome</keyword>
<evidence type="ECO:0000313" key="2">
    <source>
        <dbReference type="EMBL" id="RXJ71815.1"/>
    </source>
</evidence>
<dbReference type="GO" id="GO:0019825">
    <property type="term" value="F:oxygen binding"/>
    <property type="evidence" value="ECO:0007669"/>
    <property type="project" value="InterPro"/>
</dbReference>
<dbReference type="Pfam" id="PF11563">
    <property type="entry name" value="Protoglobin"/>
    <property type="match status" value="1"/>
</dbReference>
<feature type="domain" description="Globin-sensor" evidence="1">
    <location>
        <begin position="34"/>
        <end position="205"/>
    </location>
</feature>
<dbReference type="AlphaFoldDB" id="A0A4Q0YN48"/>
<reference evidence="2 3" key="1">
    <citation type="submission" date="2017-10" db="EMBL/GenBank/DDBJ databases">
        <title>Nyctiphanis sp. nov., isolated from the stomach of the euphausiid Nyctiphanes simplex (Hansen, 1911) in the Gulf of California.</title>
        <authorList>
            <person name="Gomez-Gil B."/>
            <person name="Aguilar-Mendez M."/>
            <person name="Lopez-Cortes A."/>
            <person name="Gomez-Gutierrez J."/>
            <person name="Roque A."/>
            <person name="Lang E."/>
            <person name="Gonzalez-Castillo A."/>
        </authorList>
    </citation>
    <scope>NUCLEOTIDE SEQUENCE [LARGE SCALE GENOMIC DNA]</scope>
    <source>
        <strain evidence="2 3">CAIM 600</strain>
    </source>
</reference>
<dbReference type="OrthoDB" id="9780134at2"/>
<accession>A0A4Q0YN48</accession>
<evidence type="ECO:0000313" key="3">
    <source>
        <dbReference type="Proteomes" id="UP000290287"/>
    </source>
</evidence>
<comment type="caution">
    <text evidence="2">The sequence shown here is derived from an EMBL/GenBank/DDBJ whole genome shotgun (WGS) entry which is preliminary data.</text>
</comment>
<gene>
    <name evidence="2" type="ORF">CS022_19815</name>
</gene>
<dbReference type="InterPro" id="IPR044398">
    <property type="entry name" value="Globin-sensor_dom"/>
</dbReference>
<dbReference type="SUPFAM" id="SSF46458">
    <property type="entry name" value="Globin-like"/>
    <property type="match status" value="1"/>
</dbReference>
<protein>
    <submittedName>
        <fullName evidence="2">Protogloblin ApPgb</fullName>
    </submittedName>
</protein>
<dbReference type="InterPro" id="IPR009050">
    <property type="entry name" value="Globin-like_sf"/>
</dbReference>
<evidence type="ECO:0000259" key="1">
    <source>
        <dbReference type="Pfam" id="PF11563"/>
    </source>
</evidence>
<sequence length="207" mass="24101">MGCSSAVVADGHGKYPVGYDAHAKWLETSPVSMKDFELLQKTVFFGPDDVKALKQANKILKPQISDILDLWYSYVGGNEHLIYYFGDRKTGAVDTRYLQRVRDRFEHWILDMTSGNYDQKWLNYQHEIAKRHHSVGKNRTDDTNSVELIHYRYMVAFIYPITTTIKPFLEKGNATPEQVDAMYEAWRKLTILTVILWTHPYIKDGDF</sequence>
<dbReference type="Gene3D" id="1.10.490.10">
    <property type="entry name" value="Globins"/>
    <property type="match status" value="1"/>
</dbReference>
<dbReference type="EMBL" id="PEIB01000032">
    <property type="protein sequence ID" value="RXJ71815.1"/>
    <property type="molecule type" value="Genomic_DNA"/>
</dbReference>
<organism evidence="2 3">
    <name type="scientific">Veronia nyctiphanis</name>
    <dbReference type="NCBI Taxonomy" id="1278244"/>
    <lineage>
        <taxon>Bacteria</taxon>
        <taxon>Pseudomonadati</taxon>
        <taxon>Pseudomonadota</taxon>
        <taxon>Gammaproteobacteria</taxon>
        <taxon>Vibrionales</taxon>
        <taxon>Vibrionaceae</taxon>
        <taxon>Veronia</taxon>
    </lineage>
</organism>